<proteinExistence type="predicted"/>
<dbReference type="EMBL" id="JAVDWQ010000010">
    <property type="protein sequence ID" value="MDR7211100.1"/>
    <property type="molecule type" value="Genomic_DNA"/>
</dbReference>
<feature type="compositionally biased region" description="Basic residues" evidence="1">
    <location>
        <begin position="1"/>
        <end position="10"/>
    </location>
</feature>
<evidence type="ECO:0000313" key="3">
    <source>
        <dbReference type="Proteomes" id="UP001269081"/>
    </source>
</evidence>
<keyword evidence="3" id="KW-1185">Reference proteome</keyword>
<dbReference type="RefSeq" id="WP_310282439.1">
    <property type="nucleotide sequence ID" value="NZ_JAVDWQ010000010.1"/>
</dbReference>
<protein>
    <submittedName>
        <fullName evidence="2">Uncharacterized protein</fullName>
    </submittedName>
</protein>
<dbReference type="Proteomes" id="UP001269081">
    <property type="component" value="Unassembled WGS sequence"/>
</dbReference>
<evidence type="ECO:0000256" key="1">
    <source>
        <dbReference type="SAM" id="MobiDB-lite"/>
    </source>
</evidence>
<feature type="compositionally biased region" description="Polar residues" evidence="1">
    <location>
        <begin position="11"/>
        <end position="31"/>
    </location>
</feature>
<gene>
    <name evidence="2" type="ORF">J2W48_003051</name>
</gene>
<comment type="caution">
    <text evidence="2">The sequence shown here is derived from an EMBL/GenBank/DDBJ whole genome shotgun (WGS) entry which is preliminary data.</text>
</comment>
<feature type="region of interest" description="Disordered" evidence="1">
    <location>
        <begin position="1"/>
        <end position="38"/>
    </location>
</feature>
<reference evidence="2 3" key="1">
    <citation type="submission" date="2023-07" db="EMBL/GenBank/DDBJ databases">
        <title>Sorghum-associated microbial communities from plants grown in Nebraska, USA.</title>
        <authorList>
            <person name="Schachtman D."/>
        </authorList>
    </citation>
    <scope>NUCLEOTIDE SEQUENCE [LARGE SCALE GENOMIC DNA]</scope>
    <source>
        <strain evidence="2 3">4129</strain>
    </source>
</reference>
<organism evidence="2 3">
    <name type="scientific">Flavobacterium piscis</name>
    <dbReference type="NCBI Taxonomy" id="1114874"/>
    <lineage>
        <taxon>Bacteria</taxon>
        <taxon>Pseudomonadati</taxon>
        <taxon>Bacteroidota</taxon>
        <taxon>Flavobacteriia</taxon>
        <taxon>Flavobacteriales</taxon>
        <taxon>Flavobacteriaceae</taxon>
        <taxon>Flavobacterium</taxon>
    </lineage>
</organism>
<sequence length="117" mass="13226">MNTHANKMHGNKSQSVANTVAQKKSNGNQTLALEDNRTESIVQKKLKIVDSNSTVAQLGKKKRDLERAKKNNPNGLQHHNRPEYQDVNERQIELVKTGVSKKDAKRQAKLEKKDAEK</sequence>
<accession>A0ABU1YA33</accession>
<feature type="compositionally biased region" description="Basic and acidic residues" evidence="1">
    <location>
        <begin position="80"/>
        <end position="93"/>
    </location>
</feature>
<feature type="compositionally biased region" description="Basic and acidic residues" evidence="1">
    <location>
        <begin position="100"/>
        <end position="117"/>
    </location>
</feature>
<evidence type="ECO:0000313" key="2">
    <source>
        <dbReference type="EMBL" id="MDR7211100.1"/>
    </source>
</evidence>
<feature type="region of interest" description="Disordered" evidence="1">
    <location>
        <begin position="53"/>
        <end position="117"/>
    </location>
</feature>
<name>A0ABU1YA33_9FLAO</name>